<name>A0A7N2N7Y3_QUELO</name>
<dbReference type="PANTHER" id="PTHR11439:SF496">
    <property type="entry name" value="RNA-DIRECTED DNA POLYMERASE"/>
    <property type="match status" value="1"/>
</dbReference>
<proteinExistence type="predicted"/>
<organism evidence="1 2">
    <name type="scientific">Quercus lobata</name>
    <name type="common">Valley oak</name>
    <dbReference type="NCBI Taxonomy" id="97700"/>
    <lineage>
        <taxon>Eukaryota</taxon>
        <taxon>Viridiplantae</taxon>
        <taxon>Streptophyta</taxon>
        <taxon>Embryophyta</taxon>
        <taxon>Tracheophyta</taxon>
        <taxon>Spermatophyta</taxon>
        <taxon>Magnoliopsida</taxon>
        <taxon>eudicotyledons</taxon>
        <taxon>Gunneridae</taxon>
        <taxon>Pentapetalae</taxon>
        <taxon>rosids</taxon>
        <taxon>fabids</taxon>
        <taxon>Fagales</taxon>
        <taxon>Fagaceae</taxon>
        <taxon>Quercus</taxon>
    </lineage>
</organism>
<dbReference type="PANTHER" id="PTHR11439">
    <property type="entry name" value="GAG-POL-RELATED RETROTRANSPOSON"/>
    <property type="match status" value="1"/>
</dbReference>
<protein>
    <submittedName>
        <fullName evidence="1">Uncharacterized protein</fullName>
    </submittedName>
</protein>
<dbReference type="InParanoid" id="A0A7N2N7Y3"/>
<dbReference type="AlphaFoldDB" id="A0A7N2N7Y3"/>
<evidence type="ECO:0000313" key="2">
    <source>
        <dbReference type="Proteomes" id="UP000594261"/>
    </source>
</evidence>
<evidence type="ECO:0000313" key="1">
    <source>
        <dbReference type="EnsemblPlants" id="QL93p0319_0003:mrna"/>
    </source>
</evidence>
<dbReference type="Proteomes" id="UP000594261">
    <property type="component" value="Unassembled WGS sequence"/>
</dbReference>
<keyword evidence="2" id="KW-1185">Reference proteome</keyword>
<dbReference type="CDD" id="cd09272">
    <property type="entry name" value="RNase_HI_RT_Ty1"/>
    <property type="match status" value="1"/>
</dbReference>
<dbReference type="OMA" id="TRADICY"/>
<sequence length="270" mass="29803">MRNCPYASAVGSLMYAMLCTRADICYAVSIVSRYQSNPGSKHWTAVKHILKYLNRTKHYFLVFGGEDLTVKGYTNSDFLSDIDDRKSISGFVFTLGKGAISWRSCKQDTTADSTTEAEYIAASEAAKEAVWIRKFIQELEVVPSIKSPITIYCDNNGAIANAVEPRAHQRTKHIARKYHLIRDIIQRGDVAITKIASANNVADPLTKALSQKVFEKHLEAMGGFRINVTVNGVDFECTPGGDTRSNPREARESAAAQMLAKLRAMASSTP</sequence>
<dbReference type="EnsemblPlants" id="QL93p0319_0003:mrna">
    <property type="protein sequence ID" value="QL93p0319_0003:mrna"/>
    <property type="gene ID" value="QL93p0319_0003"/>
</dbReference>
<dbReference type="Gramene" id="QL93p0319_0003:mrna">
    <property type="protein sequence ID" value="QL93p0319_0003:mrna"/>
    <property type="gene ID" value="QL93p0319_0003"/>
</dbReference>
<reference evidence="1" key="1">
    <citation type="submission" date="2021-01" db="UniProtKB">
        <authorList>
            <consortium name="EnsemblPlants"/>
        </authorList>
    </citation>
    <scope>IDENTIFICATION</scope>
</reference>
<accession>A0A7N2N7Y3</accession>